<evidence type="ECO:0000259" key="6">
    <source>
        <dbReference type="PROSITE" id="PS50157"/>
    </source>
</evidence>
<evidence type="ECO:0000256" key="5">
    <source>
        <dbReference type="PROSITE-ProRule" id="PRU00042"/>
    </source>
</evidence>
<dbReference type="AlphaFoldDB" id="A0A8H3IGM5"/>
<keyword evidence="4" id="KW-0862">Zinc</keyword>
<comment type="caution">
    <text evidence="7">The sequence shown here is derived from an EMBL/GenBank/DDBJ whole genome shotgun (WGS) entry which is preliminary data.</text>
</comment>
<dbReference type="SUPFAM" id="SSF57667">
    <property type="entry name" value="beta-beta-alpha zinc fingers"/>
    <property type="match status" value="2"/>
</dbReference>
<protein>
    <recommendedName>
        <fullName evidence="6">C2H2-type domain-containing protein</fullName>
    </recommendedName>
</protein>
<evidence type="ECO:0000313" key="7">
    <source>
        <dbReference type="EMBL" id="CAF9917933.1"/>
    </source>
</evidence>
<proteinExistence type="predicted"/>
<keyword evidence="1" id="KW-0479">Metal-binding</keyword>
<keyword evidence="8" id="KW-1185">Reference proteome</keyword>
<feature type="domain" description="C2H2-type" evidence="6">
    <location>
        <begin position="55"/>
        <end position="78"/>
    </location>
</feature>
<feature type="domain" description="C2H2-type" evidence="6">
    <location>
        <begin position="184"/>
        <end position="208"/>
    </location>
</feature>
<dbReference type="PROSITE" id="PS50157">
    <property type="entry name" value="ZINC_FINGER_C2H2_2"/>
    <property type="match status" value="3"/>
</dbReference>
<dbReference type="PANTHER" id="PTHR24409:SF356">
    <property type="entry name" value="C2H2 FINGER DOMAIN TRANSCRIPTION FACTOR (EUROFUNG)"/>
    <property type="match status" value="1"/>
</dbReference>
<dbReference type="GO" id="GO:0008270">
    <property type="term" value="F:zinc ion binding"/>
    <property type="evidence" value="ECO:0007669"/>
    <property type="project" value="UniProtKB-KW"/>
</dbReference>
<keyword evidence="2" id="KW-0677">Repeat</keyword>
<gene>
    <name evidence="7" type="ORF">ALECFALPRED_000426</name>
</gene>
<dbReference type="Pfam" id="PF12171">
    <property type="entry name" value="zf-C2H2_jaz"/>
    <property type="match status" value="1"/>
</dbReference>
<keyword evidence="3 5" id="KW-0863">Zinc-finger</keyword>
<dbReference type="OrthoDB" id="6077919at2759"/>
<dbReference type="Pfam" id="PF00096">
    <property type="entry name" value="zf-C2H2"/>
    <property type="match status" value="1"/>
</dbReference>
<dbReference type="GO" id="GO:0000981">
    <property type="term" value="F:DNA-binding transcription factor activity, RNA polymerase II-specific"/>
    <property type="evidence" value="ECO:0007669"/>
    <property type="project" value="TreeGrafter"/>
</dbReference>
<dbReference type="EMBL" id="CAJPDR010000105">
    <property type="protein sequence ID" value="CAF9917933.1"/>
    <property type="molecule type" value="Genomic_DNA"/>
</dbReference>
<dbReference type="InterPro" id="IPR022755">
    <property type="entry name" value="Znf_C2H2_jaz"/>
</dbReference>
<dbReference type="PROSITE" id="PS00028">
    <property type="entry name" value="ZINC_FINGER_C2H2_1"/>
    <property type="match status" value="2"/>
</dbReference>
<dbReference type="PANTHER" id="PTHR24409">
    <property type="entry name" value="ZINC FINGER PROTEIN 142"/>
    <property type="match status" value="1"/>
</dbReference>
<evidence type="ECO:0000256" key="1">
    <source>
        <dbReference type="ARBA" id="ARBA00022723"/>
    </source>
</evidence>
<organism evidence="7 8">
    <name type="scientific">Alectoria fallacina</name>
    <dbReference type="NCBI Taxonomy" id="1903189"/>
    <lineage>
        <taxon>Eukaryota</taxon>
        <taxon>Fungi</taxon>
        <taxon>Dikarya</taxon>
        <taxon>Ascomycota</taxon>
        <taxon>Pezizomycotina</taxon>
        <taxon>Lecanoromycetes</taxon>
        <taxon>OSLEUM clade</taxon>
        <taxon>Lecanoromycetidae</taxon>
        <taxon>Lecanorales</taxon>
        <taxon>Lecanorineae</taxon>
        <taxon>Parmeliaceae</taxon>
        <taxon>Alectoria</taxon>
    </lineage>
</organism>
<evidence type="ECO:0000256" key="3">
    <source>
        <dbReference type="ARBA" id="ARBA00022771"/>
    </source>
</evidence>
<accession>A0A8H3IGM5</accession>
<dbReference type="GO" id="GO:0000977">
    <property type="term" value="F:RNA polymerase II transcription regulatory region sequence-specific DNA binding"/>
    <property type="evidence" value="ECO:0007669"/>
    <property type="project" value="TreeGrafter"/>
</dbReference>
<evidence type="ECO:0000256" key="4">
    <source>
        <dbReference type="ARBA" id="ARBA00022833"/>
    </source>
</evidence>
<evidence type="ECO:0000313" key="8">
    <source>
        <dbReference type="Proteomes" id="UP000664203"/>
    </source>
</evidence>
<dbReference type="Gene3D" id="3.30.160.60">
    <property type="entry name" value="Classic Zinc Finger"/>
    <property type="match status" value="3"/>
</dbReference>
<dbReference type="InterPro" id="IPR013087">
    <property type="entry name" value="Znf_C2H2_type"/>
</dbReference>
<sequence length="331" mass="37516">MYECCGRSFEAKGLQQHLDKSYAHSNEIQCRWCFARWPTHDGKLRLKHEQKFHWHKCKDCNWKFSTEDGLQEHIDEEHPPNYCYGCQRSFQSPNNLDQHLKSSVHVGKNVKCPWCTNKFTNRTGVCLHLESGTCSSGINREKINQYCREVDPSHIFTNKQIGWYDEGPATTNIASQASWDGSFYRCYFCTKGFNKLSSLNQHLASPAHERRIYHCPRCKREYIALSGLVNHMESESCGAFQFAGNSAGLGEPIVTGGYLLDNQRYCDGAEDLTWAIGRAGMAAVVTDIPLTDPAPFPDGYITTIEDFAKLRQNEMCLTLQDASAGAADDTR</sequence>
<dbReference type="InterPro" id="IPR036236">
    <property type="entry name" value="Znf_C2H2_sf"/>
</dbReference>
<reference evidence="7" key="1">
    <citation type="submission" date="2021-03" db="EMBL/GenBank/DDBJ databases">
        <authorList>
            <person name="Tagirdzhanova G."/>
        </authorList>
    </citation>
    <scope>NUCLEOTIDE SEQUENCE</scope>
</reference>
<name>A0A8H3IGM5_9LECA</name>
<feature type="domain" description="C2H2-type" evidence="6">
    <location>
        <begin position="81"/>
        <end position="110"/>
    </location>
</feature>
<dbReference type="GO" id="GO:0005634">
    <property type="term" value="C:nucleus"/>
    <property type="evidence" value="ECO:0007669"/>
    <property type="project" value="TreeGrafter"/>
</dbReference>
<dbReference type="SMART" id="SM00355">
    <property type="entry name" value="ZnF_C2H2"/>
    <property type="match status" value="6"/>
</dbReference>
<evidence type="ECO:0000256" key="2">
    <source>
        <dbReference type="ARBA" id="ARBA00022737"/>
    </source>
</evidence>
<dbReference type="Proteomes" id="UP000664203">
    <property type="component" value="Unassembled WGS sequence"/>
</dbReference>